<name>A0A4V3XDF5_9AGAM</name>
<sequence length="165" mass="18370">MDINSLPEYPYFSSDEQHACCRFVPSGGNLREHRCARCIGPFHTASEGEAVVVGVPADQRVDRIILEDARLVLGPQVTFTIGPEEEKFSAHVLVDTLSRTSVNPQSLSTAVAVSRLESEKAFETMRTCLGRRPKGRFEKGVNSVAFRTKKEFFMRPVLTRSLSLP</sequence>
<dbReference type="EMBL" id="SGPK01000058">
    <property type="protein sequence ID" value="THH09603.1"/>
    <property type="molecule type" value="Genomic_DNA"/>
</dbReference>
<reference evidence="1 2" key="1">
    <citation type="submission" date="2019-02" db="EMBL/GenBank/DDBJ databases">
        <title>Genome sequencing of the rare red list fungi Phellinidium pouzarii.</title>
        <authorList>
            <person name="Buettner E."/>
            <person name="Kellner H."/>
        </authorList>
    </citation>
    <scope>NUCLEOTIDE SEQUENCE [LARGE SCALE GENOMIC DNA]</scope>
    <source>
        <strain evidence="1 2">DSM 108285</strain>
    </source>
</reference>
<keyword evidence="2" id="KW-1185">Reference proteome</keyword>
<dbReference type="Proteomes" id="UP000308199">
    <property type="component" value="Unassembled WGS sequence"/>
</dbReference>
<gene>
    <name evidence="1" type="ORF">EW145_g1903</name>
</gene>
<evidence type="ECO:0000313" key="1">
    <source>
        <dbReference type="EMBL" id="THH09603.1"/>
    </source>
</evidence>
<accession>A0A4V3XDF5</accession>
<protein>
    <submittedName>
        <fullName evidence="1">Uncharacterized protein</fullName>
    </submittedName>
</protein>
<comment type="caution">
    <text evidence="1">The sequence shown here is derived from an EMBL/GenBank/DDBJ whole genome shotgun (WGS) entry which is preliminary data.</text>
</comment>
<dbReference type="AlphaFoldDB" id="A0A4V3XDF5"/>
<dbReference type="OrthoDB" id="10559061at2759"/>
<proteinExistence type="predicted"/>
<evidence type="ECO:0000313" key="2">
    <source>
        <dbReference type="Proteomes" id="UP000308199"/>
    </source>
</evidence>
<organism evidence="1 2">
    <name type="scientific">Phellinidium pouzarii</name>
    <dbReference type="NCBI Taxonomy" id="167371"/>
    <lineage>
        <taxon>Eukaryota</taxon>
        <taxon>Fungi</taxon>
        <taxon>Dikarya</taxon>
        <taxon>Basidiomycota</taxon>
        <taxon>Agaricomycotina</taxon>
        <taxon>Agaricomycetes</taxon>
        <taxon>Hymenochaetales</taxon>
        <taxon>Hymenochaetaceae</taxon>
        <taxon>Phellinidium</taxon>
    </lineage>
</organism>